<dbReference type="Proteomes" id="UP000018467">
    <property type="component" value="Unassembled WGS sequence"/>
</dbReference>
<dbReference type="Bgee" id="ENSAMXG00000030299">
    <property type="expression patterns" value="Expressed in pharyngeal gill and 14 other cell types or tissues"/>
</dbReference>
<dbReference type="InParanoid" id="A0A3B1ICV5"/>
<organism evidence="1 2">
    <name type="scientific">Astyanax mexicanus</name>
    <name type="common">Blind cave fish</name>
    <name type="synonym">Astyanax fasciatus mexicanus</name>
    <dbReference type="NCBI Taxonomy" id="7994"/>
    <lineage>
        <taxon>Eukaryota</taxon>
        <taxon>Metazoa</taxon>
        <taxon>Chordata</taxon>
        <taxon>Craniata</taxon>
        <taxon>Vertebrata</taxon>
        <taxon>Euteleostomi</taxon>
        <taxon>Actinopterygii</taxon>
        <taxon>Neopterygii</taxon>
        <taxon>Teleostei</taxon>
        <taxon>Ostariophysi</taxon>
        <taxon>Characiformes</taxon>
        <taxon>Characoidei</taxon>
        <taxon>Acestrorhamphidae</taxon>
        <taxon>Acestrorhamphinae</taxon>
        <taxon>Astyanax</taxon>
    </lineage>
</organism>
<reference evidence="2" key="2">
    <citation type="journal article" date="2014" name="Nat. Commun.">
        <title>The cavefish genome reveals candidate genes for eye loss.</title>
        <authorList>
            <person name="McGaugh S.E."/>
            <person name="Gross J.B."/>
            <person name="Aken B."/>
            <person name="Blin M."/>
            <person name="Borowsky R."/>
            <person name="Chalopin D."/>
            <person name="Hinaux H."/>
            <person name="Jeffery W.R."/>
            <person name="Keene A."/>
            <person name="Ma L."/>
            <person name="Minx P."/>
            <person name="Murphy D."/>
            <person name="O'Quin K.E."/>
            <person name="Retaux S."/>
            <person name="Rohner N."/>
            <person name="Searle S.M."/>
            <person name="Stahl B.A."/>
            <person name="Tabin C."/>
            <person name="Volff J.N."/>
            <person name="Yoshizawa M."/>
            <person name="Warren W.C."/>
        </authorList>
    </citation>
    <scope>NUCLEOTIDE SEQUENCE [LARGE SCALE GENOMIC DNA]</scope>
    <source>
        <strain evidence="2">female</strain>
    </source>
</reference>
<sequence>MEEFEEEQISPLKSFILTYLLPEKCYQLFFHQLHLTHGQTCTLLLLY</sequence>
<reference evidence="2" key="1">
    <citation type="submission" date="2013-03" db="EMBL/GenBank/DDBJ databases">
        <authorList>
            <person name="Jeffery W."/>
            <person name="Warren W."/>
            <person name="Wilson R.K."/>
        </authorList>
    </citation>
    <scope>NUCLEOTIDE SEQUENCE</scope>
    <source>
        <strain evidence="2">female</strain>
    </source>
</reference>
<dbReference type="Ensembl" id="ENSAMXT00000054584.1">
    <property type="protein sequence ID" value="ENSAMXP00000027420.1"/>
    <property type="gene ID" value="ENSAMXG00000030299.1"/>
</dbReference>
<reference evidence="1" key="4">
    <citation type="submission" date="2025-09" db="UniProtKB">
        <authorList>
            <consortium name="Ensembl"/>
        </authorList>
    </citation>
    <scope>IDENTIFICATION</scope>
</reference>
<proteinExistence type="predicted"/>
<keyword evidence="2" id="KW-1185">Reference proteome</keyword>
<name>A0A3B1ICV5_ASTMX</name>
<reference evidence="1" key="3">
    <citation type="submission" date="2025-08" db="UniProtKB">
        <authorList>
            <consortium name="Ensembl"/>
        </authorList>
    </citation>
    <scope>IDENTIFICATION</scope>
</reference>
<evidence type="ECO:0000313" key="2">
    <source>
        <dbReference type="Proteomes" id="UP000018467"/>
    </source>
</evidence>
<accession>A0A3B1ICV5</accession>
<evidence type="ECO:0000313" key="1">
    <source>
        <dbReference type="Ensembl" id="ENSAMXP00000027420.1"/>
    </source>
</evidence>
<dbReference type="AlphaFoldDB" id="A0A3B1ICV5"/>
<protein>
    <submittedName>
        <fullName evidence="1">Uncharacterized protein</fullName>
    </submittedName>
</protein>